<feature type="domain" description="Doubled CXXCH motif" evidence="2">
    <location>
        <begin position="318"/>
        <end position="353"/>
    </location>
</feature>
<dbReference type="InterPro" id="IPR051829">
    <property type="entry name" value="Multiheme_Cytochr_ET"/>
</dbReference>
<dbReference type="EMBL" id="CP012333">
    <property type="protein sequence ID" value="AKU95241.1"/>
    <property type="molecule type" value="Genomic_DNA"/>
</dbReference>
<sequence length="536" mass="58497">MHNMTRDPAQADVRGPFDGTTFHFKGDEARLETVGGIRFVTVSSKKFGSAVYRVTKVIGGHYREDYAGIAVPSANPSAKPTTDSPEELILPVSWLIGEKQLRYKGYSVMVKERPGLRAGPVWNQTCIFCHNTPPFLSTVMGALAGHASPVYQGEVVDQLLPENRRASWVVTDAPGLTSALEKELARLGAPRSSPSLNDGVAVTRSRFNREHLVELGIGCESCHLGSAEHVRNPKVRPSFEPKSAFFEQRFPGEARDPSTAEGRAARINRTCARCHQVLFSGYEHTWEGGTRRGLAGGSNINSGEARDMLLGKCASKLSCAECHAPHAPDATASLRGLQGEAQDRLCTKCHDAYAAPEALRAHTHHAPTGEGSRCLSCHMPQKNLSLDGRLTRYHRIGSPTDPPRVMLDRPLECALCHADATVESLVSKMETWWKRSYDRDALRKLYGSLDANVLVATAERGKPHEQAVAFQLLGEARARSAVPLLASQLTHPYPIVRGYAKRALETMAGSKSPLDLDADPAVIQAKSTEWVRSAFP</sequence>
<proteinExistence type="predicted"/>
<dbReference type="InterPro" id="IPR036280">
    <property type="entry name" value="Multihaem_cyt_sf"/>
</dbReference>
<dbReference type="PANTHER" id="PTHR35038:SF8">
    <property type="entry name" value="C-TYPE POLYHEME CYTOCHROME OMCC"/>
    <property type="match status" value="1"/>
</dbReference>
<dbReference type="Gene3D" id="1.10.1130.10">
    <property type="entry name" value="Flavocytochrome C3, Chain A"/>
    <property type="match status" value="2"/>
</dbReference>
<dbReference type="SUPFAM" id="SSF48695">
    <property type="entry name" value="Multiheme cytochromes"/>
    <property type="match status" value="1"/>
</dbReference>
<evidence type="ECO:0000256" key="1">
    <source>
        <dbReference type="ARBA" id="ARBA00022729"/>
    </source>
</evidence>
<dbReference type="InterPro" id="IPR010177">
    <property type="entry name" value="Paired_CXXCH_1"/>
</dbReference>
<dbReference type="Proteomes" id="UP000064967">
    <property type="component" value="Chromosome"/>
</dbReference>
<keyword evidence="4" id="KW-1185">Reference proteome</keyword>
<dbReference type="PANTHER" id="PTHR35038">
    <property type="entry name" value="DISSIMILATORY SULFITE REDUCTASE SIRA"/>
    <property type="match status" value="1"/>
</dbReference>
<gene>
    <name evidence="3" type="ORF">AKJ09_01905</name>
</gene>
<dbReference type="STRING" id="1391654.AKJ09_01905"/>
<evidence type="ECO:0000313" key="3">
    <source>
        <dbReference type="EMBL" id="AKU95241.1"/>
    </source>
</evidence>
<keyword evidence="1" id="KW-0732">Signal</keyword>
<evidence type="ECO:0000313" key="4">
    <source>
        <dbReference type="Proteomes" id="UP000064967"/>
    </source>
</evidence>
<name>A0A0K1PPD0_9BACT</name>
<dbReference type="Pfam" id="PF09699">
    <property type="entry name" value="Paired_CXXCH_1"/>
    <property type="match status" value="1"/>
</dbReference>
<protein>
    <submittedName>
        <fullName evidence="3">TPR domain protein</fullName>
    </submittedName>
</protein>
<dbReference type="KEGG" id="llu:AKJ09_01905"/>
<accession>A0A0K1PPD0</accession>
<evidence type="ECO:0000259" key="2">
    <source>
        <dbReference type="Pfam" id="PF09699"/>
    </source>
</evidence>
<reference evidence="3 4" key="1">
    <citation type="submission" date="2015-08" db="EMBL/GenBank/DDBJ databases">
        <authorList>
            <person name="Babu N.S."/>
            <person name="Beckwith C.J."/>
            <person name="Beseler K.G."/>
            <person name="Brison A."/>
            <person name="Carone J.V."/>
            <person name="Caskin T.P."/>
            <person name="Diamond M."/>
            <person name="Durham M.E."/>
            <person name="Foxe J.M."/>
            <person name="Go M."/>
            <person name="Henderson B.A."/>
            <person name="Jones I.B."/>
            <person name="McGettigan J.A."/>
            <person name="Micheletti S.J."/>
            <person name="Nasrallah M.E."/>
            <person name="Ortiz D."/>
            <person name="Piller C.R."/>
            <person name="Privatt S.R."/>
            <person name="Schneider S.L."/>
            <person name="Sharp S."/>
            <person name="Smith T.C."/>
            <person name="Stanton J.D."/>
            <person name="Ullery H.E."/>
            <person name="Wilson R.J."/>
            <person name="Serrano M.G."/>
            <person name="Buck G."/>
            <person name="Lee V."/>
            <person name="Wang Y."/>
            <person name="Carvalho R."/>
            <person name="Voegtly L."/>
            <person name="Shi R."/>
            <person name="Duckworth R."/>
            <person name="Johnson A."/>
            <person name="Loviza R."/>
            <person name="Walstead R."/>
            <person name="Shah Z."/>
            <person name="Kiflezghi M."/>
            <person name="Wade K."/>
            <person name="Ball S.L."/>
            <person name="Bradley K.W."/>
            <person name="Asai D.J."/>
            <person name="Bowman C.A."/>
            <person name="Russell D.A."/>
            <person name="Pope W.H."/>
            <person name="Jacobs-Sera D."/>
            <person name="Hendrix R.W."/>
            <person name="Hatfull G.F."/>
        </authorList>
    </citation>
    <scope>NUCLEOTIDE SEQUENCE [LARGE SCALE GENOMIC DNA]</scope>
    <source>
        <strain evidence="3 4">DSM 27648</strain>
    </source>
</reference>
<organism evidence="3 4">
    <name type="scientific">Labilithrix luteola</name>
    <dbReference type="NCBI Taxonomy" id="1391654"/>
    <lineage>
        <taxon>Bacteria</taxon>
        <taxon>Pseudomonadati</taxon>
        <taxon>Myxococcota</taxon>
        <taxon>Polyangia</taxon>
        <taxon>Polyangiales</taxon>
        <taxon>Labilitrichaceae</taxon>
        <taxon>Labilithrix</taxon>
    </lineage>
</organism>
<dbReference type="AlphaFoldDB" id="A0A0K1PPD0"/>